<organism evidence="1 2">
    <name type="scientific">Puccinia striiformis f. sp. tritici PST-78</name>
    <dbReference type="NCBI Taxonomy" id="1165861"/>
    <lineage>
        <taxon>Eukaryota</taxon>
        <taxon>Fungi</taxon>
        <taxon>Dikarya</taxon>
        <taxon>Basidiomycota</taxon>
        <taxon>Pucciniomycotina</taxon>
        <taxon>Pucciniomycetes</taxon>
        <taxon>Pucciniales</taxon>
        <taxon>Pucciniaceae</taxon>
        <taxon>Puccinia</taxon>
    </lineage>
</organism>
<evidence type="ECO:0000313" key="1">
    <source>
        <dbReference type="EMBL" id="KNE96226.1"/>
    </source>
</evidence>
<comment type="caution">
    <text evidence="1">The sequence shown here is derived from an EMBL/GenBank/DDBJ whole genome shotgun (WGS) entry which is preliminary data.</text>
</comment>
<dbReference type="EMBL" id="AJIL01000085">
    <property type="protein sequence ID" value="KNE96226.1"/>
    <property type="molecule type" value="Genomic_DNA"/>
</dbReference>
<accession>A0A0L0VAI4</accession>
<dbReference type="Proteomes" id="UP000054564">
    <property type="component" value="Unassembled WGS sequence"/>
</dbReference>
<proteinExistence type="predicted"/>
<reference evidence="2" key="1">
    <citation type="submission" date="2014-03" db="EMBL/GenBank/DDBJ databases">
        <title>The Genome Sequence of Puccinia striiformis f. sp. tritici PST-78.</title>
        <authorList>
            <consortium name="The Broad Institute Genome Sequencing Platform"/>
            <person name="Cuomo C."/>
            <person name="Hulbert S."/>
            <person name="Chen X."/>
            <person name="Walker B."/>
            <person name="Young S.K."/>
            <person name="Zeng Q."/>
            <person name="Gargeya S."/>
            <person name="Fitzgerald M."/>
            <person name="Haas B."/>
            <person name="Abouelleil A."/>
            <person name="Alvarado L."/>
            <person name="Arachchi H.M."/>
            <person name="Berlin A.M."/>
            <person name="Chapman S.B."/>
            <person name="Goldberg J."/>
            <person name="Griggs A."/>
            <person name="Gujja S."/>
            <person name="Hansen M."/>
            <person name="Howarth C."/>
            <person name="Imamovic A."/>
            <person name="Larimer J."/>
            <person name="McCowan C."/>
            <person name="Montmayeur A."/>
            <person name="Murphy C."/>
            <person name="Neiman D."/>
            <person name="Pearson M."/>
            <person name="Priest M."/>
            <person name="Roberts A."/>
            <person name="Saif S."/>
            <person name="Shea T."/>
            <person name="Sisk P."/>
            <person name="Sykes S."/>
            <person name="Wortman J."/>
            <person name="Nusbaum C."/>
            <person name="Birren B."/>
        </authorList>
    </citation>
    <scope>NUCLEOTIDE SEQUENCE [LARGE SCALE GENOMIC DNA]</scope>
    <source>
        <strain evidence="2">race PST-78</strain>
    </source>
</reference>
<name>A0A0L0VAI4_9BASI</name>
<sequence length="117" mass="12978">MQITRLTIIASIFSNLSGLKAAGSKTVTSWKTPQQNPYLLPWDFQIQHLDVSPARRLSVSRDSGIEGWMRLKNTGTQSLQYMVQDTSTGQWLVDKALAPEGIDIVAVRTASVYLKAI</sequence>
<protein>
    <submittedName>
        <fullName evidence="1">Uncharacterized protein</fullName>
    </submittedName>
</protein>
<gene>
    <name evidence="1" type="ORF">PSTG_10489</name>
</gene>
<keyword evidence="2" id="KW-1185">Reference proteome</keyword>
<dbReference type="AlphaFoldDB" id="A0A0L0VAI4"/>
<evidence type="ECO:0000313" key="2">
    <source>
        <dbReference type="Proteomes" id="UP000054564"/>
    </source>
</evidence>